<name>A0ABT3KFZ8_9GAMM</name>
<keyword evidence="2" id="KW-1185">Reference proteome</keyword>
<organism evidence="1 2">
    <name type="scientific">Marinomonas rhodophyticola</name>
    <dbReference type="NCBI Taxonomy" id="2992803"/>
    <lineage>
        <taxon>Bacteria</taxon>
        <taxon>Pseudomonadati</taxon>
        <taxon>Pseudomonadota</taxon>
        <taxon>Gammaproteobacteria</taxon>
        <taxon>Oceanospirillales</taxon>
        <taxon>Oceanospirillaceae</taxon>
        <taxon>Marinomonas</taxon>
    </lineage>
</organism>
<dbReference type="RefSeq" id="WP_265218665.1">
    <property type="nucleotide sequence ID" value="NZ_JAPEUL010000007.1"/>
</dbReference>
<accession>A0ABT3KFZ8</accession>
<evidence type="ECO:0008006" key="3">
    <source>
        <dbReference type="Google" id="ProtNLM"/>
    </source>
</evidence>
<proteinExistence type="predicted"/>
<gene>
    <name evidence="1" type="ORF">ONZ52_11050</name>
</gene>
<evidence type="ECO:0000313" key="2">
    <source>
        <dbReference type="Proteomes" id="UP001431181"/>
    </source>
</evidence>
<dbReference type="EMBL" id="JAPEUL010000007">
    <property type="protein sequence ID" value="MCW4629471.1"/>
    <property type="molecule type" value="Genomic_DNA"/>
</dbReference>
<reference evidence="1" key="1">
    <citation type="submission" date="2022-11" db="EMBL/GenBank/DDBJ databases">
        <title>Marinomonas sp. nov., isolated from marine algae.</title>
        <authorList>
            <person name="Choi D.G."/>
            <person name="Kim J.M."/>
            <person name="Lee J.K."/>
            <person name="Baek J.H."/>
            <person name="Jeon C.O."/>
        </authorList>
    </citation>
    <scope>NUCLEOTIDE SEQUENCE</scope>
    <source>
        <strain evidence="1">KJ51-3</strain>
    </source>
</reference>
<comment type="caution">
    <text evidence="1">The sequence shown here is derived from an EMBL/GenBank/DDBJ whole genome shotgun (WGS) entry which is preliminary data.</text>
</comment>
<evidence type="ECO:0000313" key="1">
    <source>
        <dbReference type="EMBL" id="MCW4629471.1"/>
    </source>
</evidence>
<protein>
    <recommendedName>
        <fullName evidence="3">GGDEF domain-containing protein</fullName>
    </recommendedName>
</protein>
<sequence length="90" mass="10168">MSVTQVAIPVTLDMVSFEQVVMLADEVCYSSKKSGVHSRIVKNAKDLAYEEHRGNLNWGLRIIDGLEKDLFEVHFQQVCSLIQDGSQKEN</sequence>
<dbReference type="Proteomes" id="UP001431181">
    <property type="component" value="Unassembled WGS sequence"/>
</dbReference>